<evidence type="ECO:0000256" key="10">
    <source>
        <dbReference type="SAM" id="MobiDB-lite"/>
    </source>
</evidence>
<evidence type="ECO:0000256" key="8">
    <source>
        <dbReference type="ARBA" id="ARBA00023163"/>
    </source>
</evidence>
<dbReference type="SUPFAM" id="SSF54695">
    <property type="entry name" value="POZ domain"/>
    <property type="match status" value="1"/>
</dbReference>
<dbReference type="GO" id="GO:0005634">
    <property type="term" value="C:nucleus"/>
    <property type="evidence" value="ECO:0007669"/>
    <property type="project" value="UniProtKB-SubCell"/>
</dbReference>
<evidence type="ECO:0000256" key="2">
    <source>
        <dbReference type="ARBA" id="ARBA00022723"/>
    </source>
</evidence>
<keyword evidence="8" id="KW-0804">Transcription</keyword>
<dbReference type="InterPro" id="IPR000210">
    <property type="entry name" value="BTB/POZ_dom"/>
</dbReference>
<evidence type="ECO:0000256" key="6">
    <source>
        <dbReference type="ARBA" id="ARBA00023015"/>
    </source>
</evidence>
<dbReference type="GO" id="GO:0000981">
    <property type="term" value="F:DNA-binding transcription factor activity, RNA polymerase II-specific"/>
    <property type="evidence" value="ECO:0007669"/>
    <property type="project" value="TreeGrafter"/>
</dbReference>
<dbReference type="PANTHER" id="PTHR46105:SF5">
    <property type="entry name" value="ZINC FINGER AND BTB DOMAIN-CONTAINING PROTEIN 44 ISOFORM X1"/>
    <property type="match status" value="1"/>
</dbReference>
<dbReference type="EMBL" id="JANIIK010000117">
    <property type="protein sequence ID" value="KAJ3586966.1"/>
    <property type="molecule type" value="Genomic_DNA"/>
</dbReference>
<keyword evidence="6" id="KW-0805">Transcription regulation</keyword>
<evidence type="ECO:0000256" key="3">
    <source>
        <dbReference type="ARBA" id="ARBA00022737"/>
    </source>
</evidence>
<keyword evidence="7" id="KW-0238">DNA-binding</keyword>
<evidence type="ECO:0000313" key="12">
    <source>
        <dbReference type="EMBL" id="KAJ3586966.1"/>
    </source>
</evidence>
<keyword evidence="2" id="KW-0479">Metal-binding</keyword>
<feature type="region of interest" description="Disordered" evidence="10">
    <location>
        <begin position="148"/>
        <end position="244"/>
    </location>
</feature>
<keyword evidence="4" id="KW-0863">Zinc-finger</keyword>
<dbReference type="PROSITE" id="PS50097">
    <property type="entry name" value="BTB"/>
    <property type="match status" value="1"/>
</dbReference>
<dbReference type="InterPro" id="IPR050457">
    <property type="entry name" value="ZnFinger_BTB_dom_contain"/>
</dbReference>
<evidence type="ECO:0000256" key="5">
    <source>
        <dbReference type="ARBA" id="ARBA00022833"/>
    </source>
</evidence>
<comment type="subcellular location">
    <subcellularLocation>
        <location evidence="1">Nucleus</location>
    </subcellularLocation>
</comment>
<organism evidence="12 13">
    <name type="scientific">Muraenolepis orangiensis</name>
    <name type="common">Patagonian moray cod</name>
    <dbReference type="NCBI Taxonomy" id="630683"/>
    <lineage>
        <taxon>Eukaryota</taxon>
        <taxon>Metazoa</taxon>
        <taxon>Chordata</taxon>
        <taxon>Craniata</taxon>
        <taxon>Vertebrata</taxon>
        <taxon>Euteleostomi</taxon>
        <taxon>Actinopterygii</taxon>
        <taxon>Neopterygii</taxon>
        <taxon>Teleostei</taxon>
        <taxon>Neoteleostei</taxon>
        <taxon>Acanthomorphata</taxon>
        <taxon>Zeiogadaria</taxon>
        <taxon>Gadariae</taxon>
        <taxon>Gadiformes</taxon>
        <taxon>Muraenolepidoidei</taxon>
        <taxon>Muraenolepididae</taxon>
        <taxon>Muraenolepis</taxon>
    </lineage>
</organism>
<dbReference type="GO" id="GO:0008270">
    <property type="term" value="F:zinc ion binding"/>
    <property type="evidence" value="ECO:0007669"/>
    <property type="project" value="UniProtKB-KW"/>
</dbReference>
<dbReference type="PANTHER" id="PTHR46105">
    <property type="entry name" value="AGAP004733-PA"/>
    <property type="match status" value="1"/>
</dbReference>
<keyword evidence="5" id="KW-0862">Zinc</keyword>
<feature type="domain" description="BTB" evidence="11">
    <location>
        <begin position="26"/>
        <end position="88"/>
    </location>
</feature>
<proteinExistence type="predicted"/>
<dbReference type="OrthoDB" id="3156061at2759"/>
<dbReference type="SMART" id="SM00225">
    <property type="entry name" value="BTB"/>
    <property type="match status" value="1"/>
</dbReference>
<evidence type="ECO:0000259" key="11">
    <source>
        <dbReference type="PROSITE" id="PS50097"/>
    </source>
</evidence>
<evidence type="ECO:0000313" key="13">
    <source>
        <dbReference type="Proteomes" id="UP001148018"/>
    </source>
</evidence>
<evidence type="ECO:0000256" key="7">
    <source>
        <dbReference type="ARBA" id="ARBA00023125"/>
    </source>
</evidence>
<dbReference type="InterPro" id="IPR011333">
    <property type="entry name" value="SKP1/BTB/POZ_sf"/>
</dbReference>
<keyword evidence="13" id="KW-1185">Reference proteome</keyword>
<dbReference type="GO" id="GO:0000978">
    <property type="term" value="F:RNA polymerase II cis-regulatory region sequence-specific DNA binding"/>
    <property type="evidence" value="ECO:0007669"/>
    <property type="project" value="TreeGrafter"/>
</dbReference>
<feature type="compositionally biased region" description="Polar residues" evidence="10">
    <location>
        <begin position="152"/>
        <end position="161"/>
    </location>
</feature>
<keyword evidence="9" id="KW-0539">Nucleus</keyword>
<evidence type="ECO:0000256" key="9">
    <source>
        <dbReference type="ARBA" id="ARBA00023242"/>
    </source>
</evidence>
<sequence length="244" mass="26369">MFPEDGNHAHNVLSSLNQQRALGLFCDATLDVGDGVVYMAHRNVLACFSDLFLDNQTPSREVSLSGCPNDGLELLLSFVYTGELKLDALNLDNVQQAAACLCVPRALELCRSFSDRKPETVPVKRKRGRPKKPFPVLQSYFSVNHDTGDTCEPSTVSSNSIPKDDSPGTKVTAVTRSGRKVKGPRRLLGETPDPPPTDNHGGAGALRVPGETTNHSAPSHPSPARSNGETQVDLHHNHTRITSV</sequence>
<comment type="caution">
    <text evidence="12">The sequence shown here is derived from an EMBL/GenBank/DDBJ whole genome shotgun (WGS) entry which is preliminary data.</text>
</comment>
<evidence type="ECO:0000256" key="4">
    <source>
        <dbReference type="ARBA" id="ARBA00022771"/>
    </source>
</evidence>
<evidence type="ECO:0000256" key="1">
    <source>
        <dbReference type="ARBA" id="ARBA00004123"/>
    </source>
</evidence>
<dbReference type="Gene3D" id="3.30.710.10">
    <property type="entry name" value="Potassium Channel Kv1.1, Chain A"/>
    <property type="match status" value="1"/>
</dbReference>
<protein>
    <recommendedName>
        <fullName evidence="11">BTB domain-containing protein</fullName>
    </recommendedName>
</protein>
<accession>A0A9Q0DG18</accession>
<feature type="compositionally biased region" description="Low complexity" evidence="10">
    <location>
        <begin position="215"/>
        <end position="224"/>
    </location>
</feature>
<dbReference type="Pfam" id="PF00651">
    <property type="entry name" value="BTB"/>
    <property type="match status" value="1"/>
</dbReference>
<reference evidence="12" key="1">
    <citation type="submission" date="2022-07" db="EMBL/GenBank/DDBJ databases">
        <title>Chromosome-level genome of Muraenolepis orangiensis.</title>
        <authorList>
            <person name="Kim J."/>
        </authorList>
    </citation>
    <scope>NUCLEOTIDE SEQUENCE</scope>
    <source>
        <strain evidence="12">KU_S4_2022</strain>
        <tissue evidence="12">Muscle</tissue>
    </source>
</reference>
<gene>
    <name evidence="12" type="ORF">NHX12_013357</name>
</gene>
<dbReference type="AlphaFoldDB" id="A0A9Q0DG18"/>
<name>A0A9Q0DG18_9TELE</name>
<dbReference type="Proteomes" id="UP001148018">
    <property type="component" value="Unassembled WGS sequence"/>
</dbReference>
<keyword evidence="3" id="KW-0677">Repeat</keyword>